<evidence type="ECO:0000256" key="2">
    <source>
        <dbReference type="SAM" id="Phobius"/>
    </source>
</evidence>
<feature type="transmembrane region" description="Helical" evidence="2">
    <location>
        <begin position="24"/>
        <end position="45"/>
    </location>
</feature>
<protein>
    <submittedName>
        <fullName evidence="3">Uncharacterized protein</fullName>
    </submittedName>
</protein>
<proteinExistence type="predicted"/>
<feature type="non-terminal residue" evidence="3">
    <location>
        <position position="101"/>
    </location>
</feature>
<evidence type="ECO:0000313" key="3">
    <source>
        <dbReference type="EMBL" id="CAA9426945.1"/>
    </source>
</evidence>
<dbReference type="AlphaFoldDB" id="A0A6J4Q019"/>
<dbReference type="EMBL" id="CADCUY010000483">
    <property type="protein sequence ID" value="CAA9426945.1"/>
    <property type="molecule type" value="Genomic_DNA"/>
</dbReference>
<feature type="region of interest" description="Disordered" evidence="1">
    <location>
        <begin position="64"/>
        <end position="101"/>
    </location>
</feature>
<keyword evidence="2" id="KW-1133">Transmembrane helix</keyword>
<name>A0A6J4Q019_9ACTN</name>
<evidence type="ECO:0000256" key="1">
    <source>
        <dbReference type="SAM" id="MobiDB-lite"/>
    </source>
</evidence>
<accession>A0A6J4Q019</accession>
<reference evidence="3" key="1">
    <citation type="submission" date="2020-02" db="EMBL/GenBank/DDBJ databases">
        <authorList>
            <person name="Meier V. D."/>
        </authorList>
    </citation>
    <scope>NUCLEOTIDE SEQUENCE</scope>
    <source>
        <strain evidence="3">AVDCRST_MAG35</strain>
    </source>
</reference>
<organism evidence="3">
    <name type="scientific">uncultured Quadrisphaera sp</name>
    <dbReference type="NCBI Taxonomy" id="904978"/>
    <lineage>
        <taxon>Bacteria</taxon>
        <taxon>Bacillati</taxon>
        <taxon>Actinomycetota</taxon>
        <taxon>Actinomycetes</taxon>
        <taxon>Kineosporiales</taxon>
        <taxon>Kineosporiaceae</taxon>
        <taxon>Quadrisphaera</taxon>
        <taxon>environmental samples</taxon>
    </lineage>
</organism>
<sequence length="101" mass="10504">MPDGVLTALLAAAAEEPSFDPDEVTPGLPGFLVTFAIVVAVVFLLRDFTRRVRRLQFRGEQLEREEAERAAARDAEARGAEAEQAGAAGAGLGGPAGVGPD</sequence>
<feature type="compositionally biased region" description="Basic and acidic residues" evidence="1">
    <location>
        <begin position="64"/>
        <end position="81"/>
    </location>
</feature>
<keyword evidence="2" id="KW-0812">Transmembrane</keyword>
<feature type="compositionally biased region" description="Gly residues" evidence="1">
    <location>
        <begin position="88"/>
        <end position="101"/>
    </location>
</feature>
<keyword evidence="2" id="KW-0472">Membrane</keyword>
<gene>
    <name evidence="3" type="ORF">AVDCRST_MAG35-2346</name>
</gene>